<keyword evidence="6" id="KW-0479">Metal-binding</keyword>
<evidence type="ECO:0000256" key="8">
    <source>
        <dbReference type="ARBA" id="ARBA00022833"/>
    </source>
</evidence>
<dbReference type="EMBL" id="JARAKH010000042">
    <property type="protein sequence ID" value="KAK8380556.1"/>
    <property type="molecule type" value="Genomic_DNA"/>
</dbReference>
<dbReference type="Pfam" id="PF04438">
    <property type="entry name" value="zf-HIT"/>
    <property type="match status" value="1"/>
</dbReference>
<name>A0AAW0T0N1_SCYPA</name>
<keyword evidence="4" id="KW-0963">Cytoplasm</keyword>
<evidence type="ECO:0000256" key="2">
    <source>
        <dbReference type="ARBA" id="ARBA00004496"/>
    </source>
</evidence>
<reference evidence="15 16" key="1">
    <citation type="submission" date="2023-03" db="EMBL/GenBank/DDBJ databases">
        <title>High-quality genome of Scylla paramamosain provides insights in environmental adaptation.</title>
        <authorList>
            <person name="Zhang L."/>
        </authorList>
    </citation>
    <scope>NUCLEOTIDE SEQUENCE [LARGE SCALE GENOMIC DNA]</scope>
    <source>
        <strain evidence="15">LZ_2023a</strain>
        <tissue evidence="15">Muscle</tissue>
    </source>
</reference>
<dbReference type="CDD" id="cd23024">
    <property type="entry name" value="zf-HIT_ZNHIT2-3"/>
    <property type="match status" value="1"/>
</dbReference>
<evidence type="ECO:0000256" key="1">
    <source>
        <dbReference type="ARBA" id="ARBA00004123"/>
    </source>
</evidence>
<dbReference type="Pfam" id="PF21373">
    <property type="entry name" value="ZNHIT3_C"/>
    <property type="match status" value="1"/>
</dbReference>
<proteinExistence type="predicted"/>
<evidence type="ECO:0000256" key="11">
    <source>
        <dbReference type="PROSITE-ProRule" id="PRU00453"/>
    </source>
</evidence>
<protein>
    <recommendedName>
        <fullName evidence="3">Zinc finger HIT domain-containing protein 3</fullName>
    </recommendedName>
</protein>
<dbReference type="InterPro" id="IPR048371">
    <property type="entry name" value="ZNHIT3_C"/>
</dbReference>
<evidence type="ECO:0000256" key="4">
    <source>
        <dbReference type="ARBA" id="ARBA00022490"/>
    </source>
</evidence>
<dbReference type="SUPFAM" id="SSF144232">
    <property type="entry name" value="HIT/MYND zinc finger-like"/>
    <property type="match status" value="1"/>
</dbReference>
<dbReference type="GO" id="GO:0005634">
    <property type="term" value="C:nucleus"/>
    <property type="evidence" value="ECO:0007669"/>
    <property type="project" value="UniProtKB-SubCell"/>
</dbReference>
<feature type="domain" description="HIT-type" evidence="14">
    <location>
        <begin position="7"/>
        <end position="40"/>
    </location>
</feature>
<organism evidence="15 16">
    <name type="scientific">Scylla paramamosain</name>
    <name type="common">Mud crab</name>
    <dbReference type="NCBI Taxonomy" id="85552"/>
    <lineage>
        <taxon>Eukaryota</taxon>
        <taxon>Metazoa</taxon>
        <taxon>Ecdysozoa</taxon>
        <taxon>Arthropoda</taxon>
        <taxon>Crustacea</taxon>
        <taxon>Multicrustacea</taxon>
        <taxon>Malacostraca</taxon>
        <taxon>Eumalacostraca</taxon>
        <taxon>Eucarida</taxon>
        <taxon>Decapoda</taxon>
        <taxon>Pleocyemata</taxon>
        <taxon>Brachyura</taxon>
        <taxon>Eubrachyura</taxon>
        <taxon>Portunoidea</taxon>
        <taxon>Portunidae</taxon>
        <taxon>Portuninae</taxon>
        <taxon>Scylla</taxon>
    </lineage>
</organism>
<feature type="transmembrane region" description="Helical" evidence="13">
    <location>
        <begin position="153"/>
        <end position="177"/>
    </location>
</feature>
<keyword evidence="5" id="KW-0597">Phosphoprotein</keyword>
<evidence type="ECO:0000313" key="15">
    <source>
        <dbReference type="EMBL" id="KAK8380556.1"/>
    </source>
</evidence>
<dbReference type="GO" id="GO:0070761">
    <property type="term" value="C:pre-snoRNP complex"/>
    <property type="evidence" value="ECO:0007669"/>
    <property type="project" value="TreeGrafter"/>
</dbReference>
<dbReference type="GO" id="GO:0008270">
    <property type="term" value="F:zinc ion binding"/>
    <property type="evidence" value="ECO:0007669"/>
    <property type="project" value="UniProtKB-UniRule"/>
</dbReference>
<dbReference type="Proteomes" id="UP001487740">
    <property type="component" value="Unassembled WGS sequence"/>
</dbReference>
<evidence type="ECO:0000313" key="16">
    <source>
        <dbReference type="Proteomes" id="UP001487740"/>
    </source>
</evidence>
<dbReference type="AlphaFoldDB" id="A0AAW0T0N1"/>
<keyword evidence="9" id="KW-0539">Nucleus</keyword>
<keyword evidence="13" id="KW-0812">Transmembrane</keyword>
<dbReference type="PANTHER" id="PTHR13483">
    <property type="entry name" value="BOX C_D SNORNA PROTEIN 1-RELATED"/>
    <property type="match status" value="1"/>
</dbReference>
<dbReference type="PROSITE" id="PS51083">
    <property type="entry name" value="ZF_HIT"/>
    <property type="match status" value="1"/>
</dbReference>
<sequence>MSGGQQCDVCGEAAAKYKCPKCRLKYCSVGCYKSHQNQQCQPAKATHSQQVEDAEEGHVSQQHVLFPTDDTVPPRTLEKLGECDKLKSLLSNRHLREVLVEVDSAPNAQAAMRRAMLEPIFTEFADTVLGVVEPDMEAAAPSPRKQEAFCARLMATLVQVLAVVGVWAWVVVVVVAAPHHTPARQLRVSDGTERRGEGLHSLTGISSRGRRHAPLDKEDDDEWESSLAPPRKRSAEEQPVSDQPFKREALEVNIGTGILVKGAGTTQRPFNFPQSPTYSPTQPPDLSTQRPIIFPESGPQATPTPPINPTQGPGRFPNTPQRPVGFPIPPNQGPDYIHPTTRRPKFPGFPIPPSPTTRRPCSCRNHTTNINPATPTIPPTTFFSPSPVAPFFPTVAPLFPTVAPQFPTPTSASARPVTPNPGGFRPSFRPTFTPVAGFPVFPNSQSRPVHPNSQHRPVLFIPTNIRSPDVLRVNQRPVSTNGLPRFPAVNGQSFITPHFRLFIPHLPTQGVNQVKNNSDK</sequence>
<keyword evidence="16" id="KW-1185">Reference proteome</keyword>
<keyword evidence="13" id="KW-1133">Transmembrane helix</keyword>
<comment type="caution">
    <text evidence="15">The sequence shown here is derived from an EMBL/GenBank/DDBJ whole genome shotgun (WGS) entry which is preliminary data.</text>
</comment>
<dbReference type="GO" id="GO:0048254">
    <property type="term" value="P:snoRNA localization"/>
    <property type="evidence" value="ECO:0007669"/>
    <property type="project" value="TreeGrafter"/>
</dbReference>
<feature type="region of interest" description="Disordered" evidence="12">
    <location>
        <begin position="186"/>
        <end position="247"/>
    </location>
</feature>
<evidence type="ECO:0000259" key="14">
    <source>
        <dbReference type="PROSITE" id="PS51083"/>
    </source>
</evidence>
<comment type="subcellular location">
    <subcellularLocation>
        <location evidence="2">Cytoplasm</location>
    </subcellularLocation>
    <subcellularLocation>
        <location evidence="1">Nucleus</location>
    </subcellularLocation>
</comment>
<evidence type="ECO:0000256" key="6">
    <source>
        <dbReference type="ARBA" id="ARBA00022723"/>
    </source>
</evidence>
<evidence type="ECO:0000256" key="12">
    <source>
        <dbReference type="SAM" id="MobiDB-lite"/>
    </source>
</evidence>
<gene>
    <name evidence="15" type="ORF">O3P69_016865</name>
</gene>
<dbReference type="InterPro" id="IPR007529">
    <property type="entry name" value="Znf_HIT"/>
</dbReference>
<evidence type="ECO:0000256" key="5">
    <source>
        <dbReference type="ARBA" id="ARBA00022553"/>
    </source>
</evidence>
<dbReference type="GO" id="GO:0005737">
    <property type="term" value="C:cytoplasm"/>
    <property type="evidence" value="ECO:0007669"/>
    <property type="project" value="UniProtKB-SubCell"/>
</dbReference>
<comment type="subunit">
    <text evidence="10">Thyroid receptor interacting proteins (TRIPs) specifically interact with the ligand binding domain of the thyroid receptor (TR). Requires the presence of thyroid hormone for its interaction. Interacts with NUFIP1. Interacts (via HIT-type zinc finger) with the RUVBL1/RUVBL2 complex in the presence of ADP.</text>
</comment>
<evidence type="ECO:0000256" key="7">
    <source>
        <dbReference type="ARBA" id="ARBA00022771"/>
    </source>
</evidence>
<keyword evidence="7 11" id="KW-0863">Zinc-finger</keyword>
<evidence type="ECO:0000256" key="10">
    <source>
        <dbReference type="ARBA" id="ARBA00046946"/>
    </source>
</evidence>
<accession>A0AAW0T0N1</accession>
<keyword evidence="13" id="KW-0472">Membrane</keyword>
<dbReference type="GO" id="GO:0000463">
    <property type="term" value="P:maturation of LSU-rRNA from tricistronic rRNA transcript (SSU-rRNA, 5.8S rRNA, LSU-rRNA)"/>
    <property type="evidence" value="ECO:0007669"/>
    <property type="project" value="TreeGrafter"/>
</dbReference>
<dbReference type="GO" id="GO:0000492">
    <property type="term" value="P:box C/D snoRNP assembly"/>
    <property type="evidence" value="ECO:0007669"/>
    <property type="project" value="TreeGrafter"/>
</dbReference>
<feature type="region of interest" description="Disordered" evidence="12">
    <location>
        <begin position="265"/>
        <end position="286"/>
    </location>
</feature>
<dbReference type="Gene3D" id="3.30.60.190">
    <property type="match status" value="1"/>
</dbReference>
<evidence type="ECO:0000256" key="9">
    <source>
        <dbReference type="ARBA" id="ARBA00023242"/>
    </source>
</evidence>
<dbReference type="InterPro" id="IPR051639">
    <property type="entry name" value="BCD1"/>
</dbReference>
<evidence type="ECO:0000256" key="13">
    <source>
        <dbReference type="SAM" id="Phobius"/>
    </source>
</evidence>
<evidence type="ECO:0000256" key="3">
    <source>
        <dbReference type="ARBA" id="ARBA00021568"/>
    </source>
</evidence>
<dbReference type="PANTHER" id="PTHR13483:SF11">
    <property type="entry name" value="ZINC FINGER HIT DOMAIN-CONTAINING PROTEIN 3"/>
    <property type="match status" value="1"/>
</dbReference>
<keyword evidence="8" id="KW-0862">Zinc</keyword>